<reference evidence="1 2" key="1">
    <citation type="submission" date="2016-07" db="EMBL/GenBank/DDBJ databases">
        <authorList>
            <person name="Yuval B."/>
        </authorList>
    </citation>
    <scope>NUCLEOTIDE SEQUENCE [LARGE SCALE GENOMIC DNA]</scope>
    <source>
        <strain evidence="1 2">IL</strain>
    </source>
</reference>
<accession>A0A1E7Z105</accession>
<evidence type="ECO:0000313" key="2">
    <source>
        <dbReference type="Proteomes" id="UP000243534"/>
    </source>
</evidence>
<dbReference type="Proteomes" id="UP000243534">
    <property type="component" value="Unassembled WGS sequence"/>
</dbReference>
<dbReference type="AlphaFoldDB" id="A0A1E7Z105"/>
<comment type="caution">
    <text evidence="1">The sequence shown here is derived from an EMBL/GenBank/DDBJ whole genome shotgun (WGS) entry which is preliminary data.</text>
</comment>
<sequence length="86" mass="9410">MNAAAISRVDRVEFAVPVGHTAGYRFCRVTITGIATGPGLVFIVPEIVSHSGIEGGFHTNFFQQPIELIEILWGFEIFGQFISQSL</sequence>
<dbReference type="EMBL" id="MAYS01000240">
    <property type="protein sequence ID" value="OFC62467.1"/>
    <property type="molecule type" value="Genomic_DNA"/>
</dbReference>
<name>A0A1E7Z105_9GAMM</name>
<evidence type="ECO:0000313" key="1">
    <source>
        <dbReference type="EMBL" id="OFC62467.1"/>
    </source>
</evidence>
<proteinExistence type="predicted"/>
<organism evidence="1 2">
    <name type="scientific">Candidatus Erwinia dacicola</name>
    <dbReference type="NCBI Taxonomy" id="252393"/>
    <lineage>
        <taxon>Bacteria</taxon>
        <taxon>Pseudomonadati</taxon>
        <taxon>Pseudomonadota</taxon>
        <taxon>Gammaproteobacteria</taxon>
        <taxon>Enterobacterales</taxon>
        <taxon>Erwiniaceae</taxon>
        <taxon>Erwinia</taxon>
    </lineage>
</organism>
<protein>
    <submittedName>
        <fullName evidence="1">Uncharacterized protein</fullName>
    </submittedName>
</protein>
<gene>
    <name evidence="1" type="ORF">BBW68_09690</name>
</gene>